<feature type="transmembrane region" description="Helical" evidence="1">
    <location>
        <begin position="6"/>
        <end position="30"/>
    </location>
</feature>
<dbReference type="Pfam" id="PF25842">
    <property type="entry name" value="NfeD_TM"/>
    <property type="match status" value="1"/>
</dbReference>
<sequence length="174" mass="18014">MTEFYIGLVAFGALYAIVTVLFGDILSGAVDGALDFLSLEGPAWFQAPVLVAGLTAFGGAGWALDRLTPLNGWWTAAAALAIAAIVSAALYLGYVKPMQRTETSTAFSVGDLAGSIGEVIVPIPAGGVGEVLVTVGASRTNQIAESFEGTPLEAGARIVVVEVRDHTLRVTRFD</sequence>
<keyword evidence="1" id="KW-0472">Membrane</keyword>
<dbReference type="GO" id="GO:0006508">
    <property type="term" value="P:proteolysis"/>
    <property type="evidence" value="ECO:0007669"/>
    <property type="project" value="UniProtKB-KW"/>
</dbReference>
<accession>A0ABW2V459</accession>
<dbReference type="GO" id="GO:0008233">
    <property type="term" value="F:peptidase activity"/>
    <property type="evidence" value="ECO:0007669"/>
    <property type="project" value="UniProtKB-KW"/>
</dbReference>
<dbReference type="Gene3D" id="2.40.50.140">
    <property type="entry name" value="Nucleic acid-binding proteins"/>
    <property type="match status" value="1"/>
</dbReference>
<dbReference type="Proteomes" id="UP001596528">
    <property type="component" value="Unassembled WGS sequence"/>
</dbReference>
<evidence type="ECO:0000259" key="2">
    <source>
        <dbReference type="Pfam" id="PF25842"/>
    </source>
</evidence>
<comment type="caution">
    <text evidence="3">The sequence shown here is derived from an EMBL/GenBank/DDBJ whole genome shotgun (WGS) entry which is preliminary data.</text>
</comment>
<keyword evidence="3" id="KW-0645">Protease</keyword>
<dbReference type="EMBL" id="JBHTGQ010000017">
    <property type="protein sequence ID" value="MFC7749830.1"/>
    <property type="molecule type" value="Genomic_DNA"/>
</dbReference>
<dbReference type="InterPro" id="IPR058653">
    <property type="entry name" value="NfeD2_TM"/>
</dbReference>
<gene>
    <name evidence="3" type="ORF">ACFQWB_07745</name>
</gene>
<keyword evidence="1" id="KW-1133">Transmembrane helix</keyword>
<dbReference type="InterPro" id="IPR012340">
    <property type="entry name" value="NA-bd_OB-fold"/>
</dbReference>
<keyword evidence="1" id="KW-0812">Transmembrane</keyword>
<dbReference type="RefSeq" id="WP_138789841.1">
    <property type="nucleotide sequence ID" value="NZ_JBHTGQ010000017.1"/>
</dbReference>
<organism evidence="3 4">
    <name type="scientific">Paenibacillus thermoaerophilus</name>
    <dbReference type="NCBI Taxonomy" id="1215385"/>
    <lineage>
        <taxon>Bacteria</taxon>
        <taxon>Bacillati</taxon>
        <taxon>Bacillota</taxon>
        <taxon>Bacilli</taxon>
        <taxon>Bacillales</taxon>
        <taxon>Paenibacillaceae</taxon>
        <taxon>Paenibacillus</taxon>
    </lineage>
</organism>
<evidence type="ECO:0000256" key="1">
    <source>
        <dbReference type="SAM" id="Phobius"/>
    </source>
</evidence>
<keyword evidence="3" id="KW-0378">Hydrolase</keyword>
<feature type="transmembrane region" description="Helical" evidence="1">
    <location>
        <begin position="42"/>
        <end position="64"/>
    </location>
</feature>
<evidence type="ECO:0000313" key="4">
    <source>
        <dbReference type="Proteomes" id="UP001596528"/>
    </source>
</evidence>
<proteinExistence type="predicted"/>
<protein>
    <submittedName>
        <fullName evidence="3">Protease</fullName>
    </submittedName>
</protein>
<name>A0ABW2V459_9BACL</name>
<feature type="transmembrane region" description="Helical" evidence="1">
    <location>
        <begin position="70"/>
        <end position="94"/>
    </location>
</feature>
<reference evidence="4" key="1">
    <citation type="journal article" date="2019" name="Int. J. Syst. Evol. Microbiol.">
        <title>The Global Catalogue of Microorganisms (GCM) 10K type strain sequencing project: providing services to taxonomists for standard genome sequencing and annotation.</title>
        <authorList>
            <consortium name="The Broad Institute Genomics Platform"/>
            <consortium name="The Broad Institute Genome Sequencing Center for Infectious Disease"/>
            <person name="Wu L."/>
            <person name="Ma J."/>
        </authorList>
    </citation>
    <scope>NUCLEOTIDE SEQUENCE [LARGE SCALE GENOMIC DNA]</scope>
    <source>
        <strain evidence="4">JCM 18657</strain>
    </source>
</reference>
<keyword evidence="4" id="KW-1185">Reference proteome</keyword>
<feature type="domain" description="Membrane protein NfeD2 N-terminal transmembrane" evidence="2">
    <location>
        <begin position="2"/>
        <end position="102"/>
    </location>
</feature>
<evidence type="ECO:0000313" key="3">
    <source>
        <dbReference type="EMBL" id="MFC7749830.1"/>
    </source>
</evidence>